<accession>A0A8J2RC97</accession>
<keyword evidence="3" id="KW-1185">Reference proteome</keyword>
<name>A0A8J2RC97_9CRUS</name>
<evidence type="ECO:0000256" key="1">
    <source>
        <dbReference type="SAM" id="SignalP"/>
    </source>
</evidence>
<sequence>MAKSICLVATLELVALFLALTIFASSGAFIIPGTPEQISIGDEHHQTPESAVSAGNNKIAKDLEHSLGIPLTTMSFAGTSGINVYRIQGRKNYHSKYLYQFSPAAILDSSTITQWYSGVNSQHYFGFRVQMWNETIQQAVASHLTRVTGRKVRTYQVQSIPFDRVILTRTGDEVEDERFQIAQPWIPYTQTVGFGLACFDKSECQQLVEQFKNEPEKFDKFKLAYSIDSRRQIEYYRTIQVTQSMLTQTNQLFSQISKRFTKTSEILLTVSDAQRLLWHAVSDICRDNFRDQPEAIVPRESHKIIYDHLEKATVAAKLTISTADDAKWSTVYWEDPLSRPDAIARSLNERKRHLLRHDVEMDDDFDVREDELHDNQQVSGSSRDWKMRAKEAIDALYEQNKDLVTFNGEKFVPKPIQLYKIKLNAIRENRIWKDLGRIEVSYHPEVDMTGPIIHSSLGLILPPSELEDVIEIPNESEDKKSVISRLISGQILIVRLKNARTGEYLYPGRDEFTQDAKRRRVFTWRNKDEPLGTWAEWRLTGLWRAGIFRVRFTSLRYPGEYLYPSADEFSYDKDRRRVFTWRQISKPEDVHTWADGAADWLLDTYRVNTEQFPSRYALFNPKRREYLYLAPDQLALDDTRHRVFTWRGPENEVWVGLKNQWDIEVVRSV</sequence>
<protein>
    <submittedName>
        <fullName evidence="2">Uncharacterized protein</fullName>
    </submittedName>
</protein>
<dbReference type="CDD" id="cd23667">
    <property type="entry name" value="beta-trefoil_Ricin_CqDVP-like"/>
    <property type="match status" value="1"/>
</dbReference>
<dbReference type="AlphaFoldDB" id="A0A8J2RC97"/>
<organism evidence="2 3">
    <name type="scientific">Daphnia galeata</name>
    <dbReference type="NCBI Taxonomy" id="27404"/>
    <lineage>
        <taxon>Eukaryota</taxon>
        <taxon>Metazoa</taxon>
        <taxon>Ecdysozoa</taxon>
        <taxon>Arthropoda</taxon>
        <taxon>Crustacea</taxon>
        <taxon>Branchiopoda</taxon>
        <taxon>Diplostraca</taxon>
        <taxon>Cladocera</taxon>
        <taxon>Anomopoda</taxon>
        <taxon>Daphniidae</taxon>
        <taxon>Daphnia</taxon>
    </lineage>
</organism>
<evidence type="ECO:0000313" key="2">
    <source>
        <dbReference type="EMBL" id="CAH0100145.1"/>
    </source>
</evidence>
<dbReference type="OrthoDB" id="8020907at2759"/>
<dbReference type="EMBL" id="CAKKLH010000032">
    <property type="protein sequence ID" value="CAH0100145.1"/>
    <property type="molecule type" value="Genomic_DNA"/>
</dbReference>
<comment type="caution">
    <text evidence="2">The sequence shown here is derived from an EMBL/GenBank/DDBJ whole genome shotgun (WGS) entry which is preliminary data.</text>
</comment>
<reference evidence="2" key="1">
    <citation type="submission" date="2021-11" db="EMBL/GenBank/DDBJ databases">
        <authorList>
            <person name="Schell T."/>
        </authorList>
    </citation>
    <scope>NUCLEOTIDE SEQUENCE</scope>
    <source>
        <strain evidence="2">M5</strain>
    </source>
</reference>
<gene>
    <name evidence="2" type="ORF">DGAL_LOCUS2320</name>
</gene>
<dbReference type="Proteomes" id="UP000789390">
    <property type="component" value="Unassembled WGS sequence"/>
</dbReference>
<proteinExistence type="predicted"/>
<feature type="chain" id="PRO_5035237422" evidence="1">
    <location>
        <begin position="29"/>
        <end position="669"/>
    </location>
</feature>
<evidence type="ECO:0000313" key="3">
    <source>
        <dbReference type="Proteomes" id="UP000789390"/>
    </source>
</evidence>
<feature type="signal peptide" evidence="1">
    <location>
        <begin position="1"/>
        <end position="28"/>
    </location>
</feature>
<keyword evidence="1" id="KW-0732">Signal</keyword>